<reference evidence="1" key="3">
    <citation type="submission" date="2023-05" db="EMBL/GenBank/DDBJ databases">
        <authorList>
            <person name="Smith C.H."/>
        </authorList>
    </citation>
    <scope>NUCLEOTIDE SEQUENCE</scope>
    <source>
        <strain evidence="1">CHS0354</strain>
        <tissue evidence="1">Mantle</tissue>
    </source>
</reference>
<sequence>MMATGSGKYTSLNVTPLTQSVLRQRKHVNVGRDVQFLVSSTQREADRDDAHVLGARSDDLRFETIKEGGPDNVKADSYNRNTHAVSKSMISLPAVRQLKTINTLITEKC</sequence>
<dbReference type="EMBL" id="JAEAOA010001522">
    <property type="protein sequence ID" value="KAK3583461.1"/>
    <property type="molecule type" value="Genomic_DNA"/>
</dbReference>
<reference evidence="1" key="2">
    <citation type="journal article" date="2021" name="Genome Biol. Evol.">
        <title>Developing a high-quality reference genome for a parasitic bivalve with doubly uniparental inheritance (Bivalvia: Unionida).</title>
        <authorList>
            <person name="Smith C.H."/>
        </authorList>
    </citation>
    <scope>NUCLEOTIDE SEQUENCE</scope>
    <source>
        <strain evidence="1">CHS0354</strain>
        <tissue evidence="1">Mantle</tissue>
    </source>
</reference>
<organism evidence="1 2">
    <name type="scientific">Potamilus streckersoni</name>
    <dbReference type="NCBI Taxonomy" id="2493646"/>
    <lineage>
        <taxon>Eukaryota</taxon>
        <taxon>Metazoa</taxon>
        <taxon>Spiralia</taxon>
        <taxon>Lophotrochozoa</taxon>
        <taxon>Mollusca</taxon>
        <taxon>Bivalvia</taxon>
        <taxon>Autobranchia</taxon>
        <taxon>Heteroconchia</taxon>
        <taxon>Palaeoheterodonta</taxon>
        <taxon>Unionida</taxon>
        <taxon>Unionoidea</taxon>
        <taxon>Unionidae</taxon>
        <taxon>Ambleminae</taxon>
        <taxon>Lampsilini</taxon>
        <taxon>Potamilus</taxon>
    </lineage>
</organism>
<protein>
    <submittedName>
        <fullName evidence="1">Uncharacterized protein</fullName>
    </submittedName>
</protein>
<dbReference type="AlphaFoldDB" id="A0AAE0S161"/>
<name>A0AAE0S161_9BIVA</name>
<proteinExistence type="predicted"/>
<reference evidence="1" key="1">
    <citation type="journal article" date="2021" name="Genome Biol. Evol.">
        <title>A High-Quality Reference Genome for a Parasitic Bivalve with Doubly Uniparental Inheritance (Bivalvia: Unionida).</title>
        <authorList>
            <person name="Smith C.H."/>
        </authorList>
    </citation>
    <scope>NUCLEOTIDE SEQUENCE</scope>
    <source>
        <strain evidence="1">CHS0354</strain>
    </source>
</reference>
<comment type="caution">
    <text evidence="1">The sequence shown here is derived from an EMBL/GenBank/DDBJ whole genome shotgun (WGS) entry which is preliminary data.</text>
</comment>
<dbReference type="Proteomes" id="UP001195483">
    <property type="component" value="Unassembled WGS sequence"/>
</dbReference>
<evidence type="ECO:0000313" key="2">
    <source>
        <dbReference type="Proteomes" id="UP001195483"/>
    </source>
</evidence>
<evidence type="ECO:0000313" key="1">
    <source>
        <dbReference type="EMBL" id="KAK3583461.1"/>
    </source>
</evidence>
<accession>A0AAE0S161</accession>
<keyword evidence="2" id="KW-1185">Reference proteome</keyword>
<gene>
    <name evidence="1" type="ORF">CHS0354_025593</name>
</gene>